<accession>A0A2P7MSD9</accession>
<dbReference type="EMBL" id="PXXO01000015">
    <property type="protein sequence ID" value="PSJ04160.1"/>
    <property type="molecule type" value="Genomic_DNA"/>
</dbReference>
<name>A0A2P7MSD9_9CYAN</name>
<organism evidence="1 2">
    <name type="scientific">Cyanobium usitatum str. Tous</name>
    <dbReference type="NCBI Taxonomy" id="2116684"/>
    <lineage>
        <taxon>Bacteria</taxon>
        <taxon>Bacillati</taxon>
        <taxon>Cyanobacteriota</taxon>
        <taxon>Cyanophyceae</taxon>
        <taxon>Synechococcales</taxon>
        <taxon>Prochlorococcaceae</taxon>
        <taxon>Cyanobium</taxon>
    </lineage>
</organism>
<proteinExistence type="predicted"/>
<reference evidence="1 2" key="1">
    <citation type="journal article" date="2018" name="Environ. Microbiol.">
        <title>Ecological and genomic features of two widespread freshwater picocyanobacteria.</title>
        <authorList>
            <person name="Cabello-Yeves P.J."/>
            <person name="Picazo A."/>
            <person name="Camacho A."/>
            <person name="Callieri C."/>
            <person name="Rosselli R."/>
            <person name="Roda-Garcia J.J."/>
            <person name="Coutinho F.H."/>
            <person name="Rodriguez-Valera F."/>
        </authorList>
    </citation>
    <scope>NUCLEOTIDE SEQUENCE [LARGE SCALE GENOMIC DNA]</scope>
    <source>
        <strain evidence="1 2">Tous</strain>
    </source>
</reference>
<evidence type="ECO:0000313" key="1">
    <source>
        <dbReference type="EMBL" id="PSJ04160.1"/>
    </source>
</evidence>
<sequence>MRVRVNAIDQRLHRLGRWDGPLAVARAQLISAQIWSDFQAGDLDPTLQKYQTHSALEDVGSAPPSGVTQEVL</sequence>
<comment type="caution">
    <text evidence="1">The sequence shown here is derived from an EMBL/GenBank/DDBJ whole genome shotgun (WGS) entry which is preliminary data.</text>
</comment>
<evidence type="ECO:0000313" key="2">
    <source>
        <dbReference type="Proteomes" id="UP000243002"/>
    </source>
</evidence>
<dbReference type="AlphaFoldDB" id="A0A2P7MSD9"/>
<dbReference type="Proteomes" id="UP000243002">
    <property type="component" value="Unassembled WGS sequence"/>
</dbReference>
<protein>
    <submittedName>
        <fullName evidence="1">Uncharacterized protein</fullName>
    </submittedName>
</protein>
<gene>
    <name evidence="1" type="ORF">C7K55_11660</name>
</gene>
<keyword evidence="2" id="KW-1185">Reference proteome</keyword>